<reference evidence="4" key="2">
    <citation type="submission" date="2022-12" db="EMBL/GenBank/DDBJ databases">
        <authorList>
            <person name="Sun Q."/>
            <person name="Kim S."/>
        </authorList>
    </citation>
    <scope>NUCLEOTIDE SEQUENCE</scope>
    <source>
        <strain evidence="4">KCTC 12343</strain>
    </source>
</reference>
<dbReference type="AlphaFoldDB" id="A0AA87XUL7"/>
<dbReference type="Pfam" id="PF13401">
    <property type="entry name" value="AAA_22"/>
    <property type="match status" value="1"/>
</dbReference>
<dbReference type="Gene3D" id="3.40.50.300">
    <property type="entry name" value="P-loop containing nucleotide triphosphate hydrolases"/>
    <property type="match status" value="1"/>
</dbReference>
<dbReference type="PANTHER" id="PTHR47691:SF3">
    <property type="entry name" value="HTH-TYPE TRANSCRIPTIONAL REGULATOR RV0890C-RELATED"/>
    <property type="match status" value="1"/>
</dbReference>
<dbReference type="GO" id="GO:0000160">
    <property type="term" value="P:phosphorelay signal transduction system"/>
    <property type="evidence" value="ECO:0007669"/>
    <property type="project" value="InterPro"/>
</dbReference>
<dbReference type="InterPro" id="IPR036388">
    <property type="entry name" value="WH-like_DNA-bd_sf"/>
</dbReference>
<dbReference type="Gene3D" id="1.10.10.10">
    <property type="entry name" value="Winged helix-like DNA-binding domain superfamily/Winged helix DNA-binding domain"/>
    <property type="match status" value="1"/>
</dbReference>
<dbReference type="GO" id="GO:0003677">
    <property type="term" value="F:DNA binding"/>
    <property type="evidence" value="ECO:0007669"/>
    <property type="project" value="UniProtKB-UniRule"/>
</dbReference>
<dbReference type="InterPro" id="IPR016032">
    <property type="entry name" value="Sig_transdc_resp-reg_C-effctor"/>
</dbReference>
<protein>
    <submittedName>
        <fullName evidence="4">Transcriptional regulator</fullName>
    </submittedName>
</protein>
<name>A0AA87XUL7_9BURK</name>
<reference evidence="4" key="1">
    <citation type="journal article" date="2014" name="Int. J. Syst. Evol. Microbiol.">
        <title>Complete genome sequence of Corynebacterium casei LMG S-19264T (=DSM 44701T), isolated from a smear-ripened cheese.</title>
        <authorList>
            <consortium name="US DOE Joint Genome Institute (JGI-PGF)"/>
            <person name="Walter F."/>
            <person name="Albersmeier A."/>
            <person name="Kalinowski J."/>
            <person name="Ruckert C."/>
        </authorList>
    </citation>
    <scope>NUCLEOTIDE SEQUENCE</scope>
    <source>
        <strain evidence="4">KCTC 12343</strain>
    </source>
</reference>
<dbReference type="CDD" id="cd00383">
    <property type="entry name" value="trans_reg_C"/>
    <property type="match status" value="1"/>
</dbReference>
<evidence type="ECO:0000313" key="4">
    <source>
        <dbReference type="EMBL" id="GGY31088.1"/>
    </source>
</evidence>
<accession>A0AA87XUL7</accession>
<keyword evidence="1 2" id="KW-0238">DNA-binding</keyword>
<dbReference type="RefSeq" id="WP_189485252.1">
    <property type="nucleotide sequence ID" value="NZ_BMWV01000002.1"/>
</dbReference>
<dbReference type="SUPFAM" id="SSF46894">
    <property type="entry name" value="C-terminal effector domain of the bipartite response regulators"/>
    <property type="match status" value="1"/>
</dbReference>
<dbReference type="InterPro" id="IPR049945">
    <property type="entry name" value="AAA_22"/>
</dbReference>
<dbReference type="EMBL" id="BMWV01000002">
    <property type="protein sequence ID" value="GGY31088.1"/>
    <property type="molecule type" value="Genomic_DNA"/>
</dbReference>
<feature type="DNA-binding region" description="OmpR/PhoB-type" evidence="2">
    <location>
        <begin position="10"/>
        <end position="105"/>
    </location>
</feature>
<dbReference type="Proteomes" id="UP000628442">
    <property type="component" value="Unassembled WGS sequence"/>
</dbReference>
<gene>
    <name evidence="4" type="ORF">GCM10007387_11290</name>
</gene>
<organism evidence="4 5">
    <name type="scientific">Pseudoduganella albidiflava</name>
    <dbReference type="NCBI Taxonomy" id="321983"/>
    <lineage>
        <taxon>Bacteria</taxon>
        <taxon>Pseudomonadati</taxon>
        <taxon>Pseudomonadota</taxon>
        <taxon>Betaproteobacteria</taxon>
        <taxon>Burkholderiales</taxon>
        <taxon>Oxalobacteraceae</taxon>
        <taxon>Telluria group</taxon>
        <taxon>Pseudoduganella</taxon>
    </lineage>
</organism>
<evidence type="ECO:0000256" key="1">
    <source>
        <dbReference type="ARBA" id="ARBA00023125"/>
    </source>
</evidence>
<dbReference type="SMART" id="SM00862">
    <property type="entry name" value="Trans_reg_C"/>
    <property type="match status" value="1"/>
</dbReference>
<evidence type="ECO:0000259" key="3">
    <source>
        <dbReference type="PROSITE" id="PS51755"/>
    </source>
</evidence>
<dbReference type="GO" id="GO:0016887">
    <property type="term" value="F:ATP hydrolysis activity"/>
    <property type="evidence" value="ECO:0007669"/>
    <property type="project" value="InterPro"/>
</dbReference>
<dbReference type="PROSITE" id="PS51755">
    <property type="entry name" value="OMPR_PHOB"/>
    <property type="match status" value="1"/>
</dbReference>
<dbReference type="InterPro" id="IPR027417">
    <property type="entry name" value="P-loop_NTPase"/>
</dbReference>
<proteinExistence type="predicted"/>
<evidence type="ECO:0000256" key="2">
    <source>
        <dbReference type="PROSITE-ProRule" id="PRU01091"/>
    </source>
</evidence>
<comment type="caution">
    <text evidence="4">The sequence shown here is derived from an EMBL/GenBank/DDBJ whole genome shotgun (WGS) entry which is preliminary data.</text>
</comment>
<dbReference type="GO" id="GO:0006355">
    <property type="term" value="P:regulation of DNA-templated transcription"/>
    <property type="evidence" value="ECO:0007669"/>
    <property type="project" value="InterPro"/>
</dbReference>
<dbReference type="PANTHER" id="PTHR47691">
    <property type="entry name" value="REGULATOR-RELATED"/>
    <property type="match status" value="1"/>
</dbReference>
<feature type="domain" description="OmpR/PhoB-type" evidence="3">
    <location>
        <begin position="10"/>
        <end position="105"/>
    </location>
</feature>
<dbReference type="InterPro" id="IPR001867">
    <property type="entry name" value="OmpR/PhoB-type_DNA-bd"/>
</dbReference>
<sequence>MDRQQWRPPIGEVAFGAFRLVPHERALYRHGMPVRLTGRAFDLLVALVERAGTVVGKDELIACVWPHTVVEEGNLRVHIGALRKALGNDQPYVENVVGRGYSFVAPLHPPREPAIVAPHCALLPAQPRLVGRAQVLDHLVRELAGTRLLTIAGPGGMGKTSVAQALAGRAAARFGRHVYVADLAPLADPALLPGAVARAFGLAAPLSAEALAGSLPQALRTGRGLLVLDGCEHLIDAARALATALLGQTRELHLLATSREPLRADGERVFRLPPLAVPAAPVSAQPPSQCSSQFADPAALGTYPSVQLFVERASADGGFVLDAHNAAAVAEICRRLDGIPLALELAAGRAAFFGVQELARRLSDRFAVLTRGRRTALPRHQTLRATLDWSHALLAPAEQAVLRRLAVFRGSFTAEGAAAVAGCGDFGTPALAGHMGQLAAKSMLAADTDGRYRLLDTTRAYALEQLRAAGEEGAVAERHLRYCCMLLARADHDASALDAVVQELRLDDVRAALDWAFGPGGAPLLGARLAAASAPLWYRHSMMEDYRARLGPALACATAAGSAGLPLAAALNLALGHTLLHAGDVAAPRAEAFGQALALAERLRDHGAAVRALWGCYADALLQGDYARAFELARRFGPLARAAGMDDGGQAQQRLLARARHYLGDQHAARAHADAVVHPARRAPGAAGFQFDQRVSSLAIHGRVLWLQGMPEQALLAAREGVDEALRLDHSVSLCFALVLAIPVALWSGDLPMARRCIAMMAERAARDRLAHWAFWARAFRAALQRHDGGTDGMGAEVALSVNTAEPADALLRHPSCTGLHLDMLPTLHAGLMTPASLARARDGRAGWAAPELLRCWGEQLARVGAGAQAGRVFRQALALAHRQGALAWELRAGTSLAGLLSRQHACDDTGRHGGDAAAVLAPVLARYREGGASRDVITAQACLERCSA</sequence>
<dbReference type="Pfam" id="PF00486">
    <property type="entry name" value="Trans_reg_C"/>
    <property type="match status" value="1"/>
</dbReference>
<dbReference type="SUPFAM" id="SSF52540">
    <property type="entry name" value="P-loop containing nucleoside triphosphate hydrolases"/>
    <property type="match status" value="1"/>
</dbReference>
<evidence type="ECO:0000313" key="5">
    <source>
        <dbReference type="Proteomes" id="UP000628442"/>
    </source>
</evidence>